<protein>
    <submittedName>
        <fullName evidence="1">Uncharacterized protein</fullName>
    </submittedName>
</protein>
<proteinExistence type="predicted"/>
<accession>A0A917VK45</accession>
<dbReference type="SUPFAM" id="SSF48317">
    <property type="entry name" value="Acid phosphatase/Vanadium-dependent haloperoxidase"/>
    <property type="match status" value="1"/>
</dbReference>
<comment type="caution">
    <text evidence="1">The sequence shown here is derived from an EMBL/GenBank/DDBJ whole genome shotgun (WGS) entry which is preliminary data.</text>
</comment>
<dbReference type="InterPro" id="IPR016119">
    <property type="entry name" value="Br/Cl_peroxidase_C"/>
</dbReference>
<name>A0A917VK45_9ACTN</name>
<dbReference type="Gene3D" id="1.10.606.10">
    <property type="entry name" value="Vanadium-containing Chloroperoxidase, domain 2"/>
    <property type="match status" value="1"/>
</dbReference>
<dbReference type="InterPro" id="IPR036938">
    <property type="entry name" value="PAP2/HPO_sf"/>
</dbReference>
<evidence type="ECO:0000313" key="1">
    <source>
        <dbReference type="EMBL" id="GGK89147.1"/>
    </source>
</evidence>
<dbReference type="Proteomes" id="UP000637788">
    <property type="component" value="Unassembled WGS sequence"/>
</dbReference>
<reference evidence="1" key="2">
    <citation type="submission" date="2020-09" db="EMBL/GenBank/DDBJ databases">
        <authorList>
            <person name="Sun Q."/>
            <person name="Ohkuma M."/>
        </authorList>
    </citation>
    <scope>NUCLEOTIDE SEQUENCE</scope>
    <source>
        <strain evidence="1">JCM 3035</strain>
    </source>
</reference>
<keyword evidence="2" id="KW-1185">Reference proteome</keyword>
<dbReference type="GO" id="GO:0004601">
    <property type="term" value="F:peroxidase activity"/>
    <property type="evidence" value="ECO:0007669"/>
    <property type="project" value="InterPro"/>
</dbReference>
<gene>
    <name evidence="1" type="ORF">GCM10010094_57800</name>
</gene>
<reference evidence="1" key="1">
    <citation type="journal article" date="2014" name="Int. J. Syst. Evol. Microbiol.">
        <title>Complete genome sequence of Corynebacterium casei LMG S-19264T (=DSM 44701T), isolated from a smear-ripened cheese.</title>
        <authorList>
            <consortium name="US DOE Joint Genome Institute (JGI-PGF)"/>
            <person name="Walter F."/>
            <person name="Albersmeier A."/>
            <person name="Kalinowski J."/>
            <person name="Ruckert C."/>
        </authorList>
    </citation>
    <scope>NUCLEOTIDE SEQUENCE</scope>
    <source>
        <strain evidence="1">JCM 3035</strain>
    </source>
</reference>
<sequence>MGDILPGLVVPSTDGTALEPYTGPDADRLTVGGELNKVAANIATGRNMAGVHWRTDYTEAVRLGEEVAMGVLHEAKEAALKDAVFTLSRFDGTTMTV</sequence>
<organism evidence="1 2">
    <name type="scientific">Streptomyces flaveus</name>
    <dbReference type="NCBI Taxonomy" id="66370"/>
    <lineage>
        <taxon>Bacteria</taxon>
        <taxon>Bacillati</taxon>
        <taxon>Actinomycetota</taxon>
        <taxon>Actinomycetes</taxon>
        <taxon>Kitasatosporales</taxon>
        <taxon>Streptomycetaceae</taxon>
        <taxon>Streptomyces</taxon>
        <taxon>Streptomyces aurantiacus group</taxon>
    </lineage>
</organism>
<dbReference type="AlphaFoldDB" id="A0A917VK45"/>
<evidence type="ECO:0000313" key="2">
    <source>
        <dbReference type="Proteomes" id="UP000637788"/>
    </source>
</evidence>
<dbReference type="EMBL" id="BMPQ01000017">
    <property type="protein sequence ID" value="GGK89147.1"/>
    <property type="molecule type" value="Genomic_DNA"/>
</dbReference>